<sequence length="77" mass="8588">MDNLVLEARALYKGMKSQLPEPRRSSPTTSSNLSTPTHRPTPQRTIQEKSFISTAYSTITARALSFQRQVLNGVNPL</sequence>
<dbReference type="RefSeq" id="XP_056503655.1">
    <property type="nucleotide sequence ID" value="XM_056641161.1"/>
</dbReference>
<feature type="compositionally biased region" description="Polar residues" evidence="1">
    <location>
        <begin position="38"/>
        <end position="49"/>
    </location>
</feature>
<accession>A0A9W9PA42</accession>
<feature type="compositionally biased region" description="Low complexity" evidence="1">
    <location>
        <begin position="25"/>
        <end position="37"/>
    </location>
</feature>
<dbReference type="EMBL" id="JAPQKT010000002">
    <property type="protein sequence ID" value="KAJ5240650.1"/>
    <property type="molecule type" value="Genomic_DNA"/>
</dbReference>
<name>A0A9W9PA42_PENCI</name>
<comment type="caution">
    <text evidence="2">The sequence shown here is derived from an EMBL/GenBank/DDBJ whole genome shotgun (WGS) entry which is preliminary data.</text>
</comment>
<proteinExistence type="predicted"/>
<dbReference type="GeneID" id="81380328"/>
<dbReference type="OrthoDB" id="4369387at2759"/>
<protein>
    <submittedName>
        <fullName evidence="2">Uncharacterized protein</fullName>
    </submittedName>
</protein>
<keyword evidence="3" id="KW-1185">Reference proteome</keyword>
<evidence type="ECO:0000256" key="1">
    <source>
        <dbReference type="SAM" id="MobiDB-lite"/>
    </source>
</evidence>
<evidence type="ECO:0000313" key="3">
    <source>
        <dbReference type="Proteomes" id="UP001147733"/>
    </source>
</evidence>
<dbReference type="AlphaFoldDB" id="A0A9W9PA42"/>
<reference evidence="2" key="2">
    <citation type="journal article" date="2023" name="IMA Fungus">
        <title>Comparative genomic study of the Penicillium genus elucidates a diverse pangenome and 15 lateral gene transfer events.</title>
        <authorList>
            <person name="Petersen C."/>
            <person name="Sorensen T."/>
            <person name="Nielsen M.R."/>
            <person name="Sondergaard T.E."/>
            <person name="Sorensen J.L."/>
            <person name="Fitzpatrick D.A."/>
            <person name="Frisvad J.C."/>
            <person name="Nielsen K.L."/>
        </authorList>
    </citation>
    <scope>NUCLEOTIDE SEQUENCE</scope>
    <source>
        <strain evidence="2">IBT 23319</strain>
    </source>
</reference>
<reference evidence="2" key="1">
    <citation type="submission" date="2022-11" db="EMBL/GenBank/DDBJ databases">
        <authorList>
            <person name="Petersen C."/>
        </authorList>
    </citation>
    <scope>NUCLEOTIDE SEQUENCE</scope>
    <source>
        <strain evidence="2">IBT 23319</strain>
    </source>
</reference>
<dbReference type="Proteomes" id="UP001147733">
    <property type="component" value="Unassembled WGS sequence"/>
</dbReference>
<feature type="region of interest" description="Disordered" evidence="1">
    <location>
        <begin position="14"/>
        <end position="49"/>
    </location>
</feature>
<evidence type="ECO:0000313" key="2">
    <source>
        <dbReference type="EMBL" id="KAJ5240650.1"/>
    </source>
</evidence>
<organism evidence="2 3">
    <name type="scientific">Penicillium citrinum</name>
    <dbReference type="NCBI Taxonomy" id="5077"/>
    <lineage>
        <taxon>Eukaryota</taxon>
        <taxon>Fungi</taxon>
        <taxon>Dikarya</taxon>
        <taxon>Ascomycota</taxon>
        <taxon>Pezizomycotina</taxon>
        <taxon>Eurotiomycetes</taxon>
        <taxon>Eurotiomycetidae</taxon>
        <taxon>Eurotiales</taxon>
        <taxon>Aspergillaceae</taxon>
        <taxon>Penicillium</taxon>
    </lineage>
</organism>
<gene>
    <name evidence="2" type="ORF">N7469_002241</name>
</gene>